<proteinExistence type="inferred from homology"/>
<dbReference type="PANTHER" id="PTHR47024">
    <property type="entry name" value="BIOFILM ABSENT ON HEAD (AFTER YERSINIA EXPOSURE)-RELATED"/>
    <property type="match status" value="1"/>
</dbReference>
<protein>
    <recommendedName>
        <fullName evidence="6">Glycosyltransferase family 92 protein</fullName>
        <ecNumber evidence="6">2.4.1.-</ecNumber>
    </recommendedName>
</protein>
<accession>A0AAE9JHS7</accession>
<reference evidence="7 8" key="1">
    <citation type="submission" date="2022-04" db="EMBL/GenBank/DDBJ databases">
        <title>Chromosome-level reference genomes for two strains of Caenorhabditis briggsae: an improved platform for comparative genomics.</title>
        <authorList>
            <person name="Stevens L."/>
            <person name="Andersen E."/>
        </authorList>
    </citation>
    <scope>NUCLEOTIDE SEQUENCE [LARGE SCALE GENOMIC DNA]</scope>
    <source>
        <strain evidence="7">VX34</strain>
        <tissue evidence="7">Whole-organism</tissue>
    </source>
</reference>
<dbReference type="InterPro" id="IPR008166">
    <property type="entry name" value="Glyco_transf_92"/>
</dbReference>
<sequence length="478" mass="54840">MNLPVKSCLLISVTNILIFLYFLSTCRKNDGPDSYGATPTVLQIRENLEIDDTFPIVFYSTAYLDYRYPVPRLRVFSMNPCATSQEYISAEIQKSSESGNRTTKKVKLRGEPTEGECPWHWATQCFYNSYTWTAELFEKERGEKGMERAQVDGIIIRLNDLKVFLKIHEVHPKKKGGFTVCVQPVYWYSEFHNIALFIETWRSQGATRFIVYFHSSTKEVRALLEYYQSLGILKLKPWPSFGSLSPTVSSHYHFPSVDSSTYRVGHTLAQNLCALEMSTELGAIADFDEVMVTDEGILVDYVENIMKDLNVGAIRFNHLLMKFEPKIFLLDYSGIIEPIFMNRAGPPKTVFNSSSVDILLTHSVRRFIGNESTVTANGSLLHYRHNSYTEDAEEIQKPNYKLFQSYPHLHIKRIQKTILKVFGSFPAAYNSTYLHILNQCISKIVGEGKCRSTVAYCNQWMNPLADWIRDETQGIFVV</sequence>
<gene>
    <name evidence="7" type="ORF">L5515_006133</name>
</gene>
<evidence type="ECO:0000256" key="5">
    <source>
        <dbReference type="ARBA" id="ARBA00023136"/>
    </source>
</evidence>
<dbReference type="Proteomes" id="UP000829354">
    <property type="component" value="Chromosome V"/>
</dbReference>
<keyword evidence="5" id="KW-0472">Membrane</keyword>
<evidence type="ECO:0000313" key="8">
    <source>
        <dbReference type="Proteomes" id="UP000829354"/>
    </source>
</evidence>
<comment type="subcellular location">
    <subcellularLocation>
        <location evidence="1">Membrane</location>
        <topology evidence="1">Single-pass membrane protein</topology>
    </subcellularLocation>
</comment>
<keyword evidence="4 6" id="KW-0808">Transferase</keyword>
<keyword evidence="8" id="KW-1185">Reference proteome</keyword>
<evidence type="ECO:0000256" key="3">
    <source>
        <dbReference type="ARBA" id="ARBA00022676"/>
    </source>
</evidence>
<evidence type="ECO:0000256" key="4">
    <source>
        <dbReference type="ARBA" id="ARBA00022679"/>
    </source>
</evidence>
<evidence type="ECO:0000256" key="1">
    <source>
        <dbReference type="ARBA" id="ARBA00004167"/>
    </source>
</evidence>
<comment type="similarity">
    <text evidence="2 6">Belongs to the glycosyltransferase 92 family.</text>
</comment>
<dbReference type="PANTHER" id="PTHR47024:SF3">
    <property type="entry name" value="GLYCOSYLTRANSFERASE FAMILY 92 PROTEIN"/>
    <property type="match status" value="1"/>
</dbReference>
<dbReference type="AlphaFoldDB" id="A0AAE9JHS7"/>
<evidence type="ECO:0000256" key="6">
    <source>
        <dbReference type="RuleBase" id="RU366017"/>
    </source>
</evidence>
<dbReference type="GO" id="GO:0016020">
    <property type="term" value="C:membrane"/>
    <property type="evidence" value="ECO:0007669"/>
    <property type="project" value="UniProtKB-SubCell"/>
</dbReference>
<dbReference type="EMBL" id="CP092624">
    <property type="protein sequence ID" value="UMM32278.1"/>
    <property type="molecule type" value="Genomic_DNA"/>
</dbReference>
<evidence type="ECO:0000313" key="7">
    <source>
        <dbReference type="EMBL" id="UMM32278.1"/>
    </source>
</evidence>
<keyword evidence="3 6" id="KW-0328">Glycosyltransferase</keyword>
<evidence type="ECO:0000256" key="2">
    <source>
        <dbReference type="ARBA" id="ARBA00007647"/>
    </source>
</evidence>
<organism evidence="7 8">
    <name type="scientific">Caenorhabditis briggsae</name>
    <dbReference type="NCBI Taxonomy" id="6238"/>
    <lineage>
        <taxon>Eukaryota</taxon>
        <taxon>Metazoa</taxon>
        <taxon>Ecdysozoa</taxon>
        <taxon>Nematoda</taxon>
        <taxon>Chromadorea</taxon>
        <taxon>Rhabditida</taxon>
        <taxon>Rhabditina</taxon>
        <taxon>Rhabditomorpha</taxon>
        <taxon>Rhabditoidea</taxon>
        <taxon>Rhabditidae</taxon>
        <taxon>Peloderinae</taxon>
        <taxon>Caenorhabditis</taxon>
    </lineage>
</organism>
<dbReference type="Pfam" id="PF01697">
    <property type="entry name" value="Glyco_transf_92"/>
    <property type="match status" value="1"/>
</dbReference>
<dbReference type="GO" id="GO:0016757">
    <property type="term" value="F:glycosyltransferase activity"/>
    <property type="evidence" value="ECO:0007669"/>
    <property type="project" value="UniProtKB-UniRule"/>
</dbReference>
<dbReference type="EC" id="2.4.1.-" evidence="6"/>
<name>A0AAE9JHS7_CAEBR</name>